<accession>Q9K9N8</accession>
<evidence type="ECO:0000313" key="2">
    <source>
        <dbReference type="Proteomes" id="UP000001258"/>
    </source>
</evidence>
<keyword evidence="2" id="KW-1185">Reference proteome</keyword>
<proteinExistence type="predicted"/>
<gene>
    <name evidence="1" type="ordered locus">BH2607</name>
</gene>
<protein>
    <submittedName>
        <fullName evidence="1">BH2607 protein</fullName>
    </submittedName>
</protein>
<dbReference type="AlphaFoldDB" id="Q9K9N8"/>
<dbReference type="PIR" id="G83975">
    <property type="entry name" value="G83975"/>
</dbReference>
<reference evidence="1 2" key="1">
    <citation type="journal article" date="2000" name="Nucleic Acids Res.">
        <title>Complete genome sequence of the alkaliphilic bacterium Bacillus halodurans and genomic sequence comparison with Bacillus subtilis.</title>
        <authorList>
            <person name="Takami H."/>
            <person name="Nakasone K."/>
            <person name="Takaki Y."/>
            <person name="Maeno G."/>
            <person name="Sasaki R."/>
            <person name="Masui N."/>
            <person name="Fuji F."/>
            <person name="Hirama C."/>
            <person name="Nakamura Y."/>
            <person name="Ogasawara N."/>
            <person name="Kuhara S."/>
            <person name="Horikoshi K."/>
        </authorList>
    </citation>
    <scope>NUCLEOTIDE SEQUENCE [LARGE SCALE GENOMIC DNA]</scope>
    <source>
        <strain evidence="2">ATCC BAA-125 / DSM 18197 / FERM 7344 / JCM 9153 / C-125</strain>
    </source>
</reference>
<dbReference type="HOGENOM" id="CLU_3431787_0_0_9"/>
<organism evidence="1 2">
    <name type="scientific">Halalkalibacterium halodurans (strain ATCC BAA-125 / DSM 18197 / FERM 7344 / JCM 9153 / C-125)</name>
    <name type="common">Bacillus halodurans</name>
    <dbReference type="NCBI Taxonomy" id="272558"/>
    <lineage>
        <taxon>Bacteria</taxon>
        <taxon>Bacillati</taxon>
        <taxon>Bacillota</taxon>
        <taxon>Bacilli</taxon>
        <taxon>Bacillales</taxon>
        <taxon>Bacillaceae</taxon>
        <taxon>Halalkalibacterium (ex Joshi et al. 2022)</taxon>
    </lineage>
</organism>
<dbReference type="EMBL" id="BA000004">
    <property type="protein sequence ID" value="BAB06326.1"/>
    <property type="molecule type" value="Genomic_DNA"/>
</dbReference>
<sequence length="17" mass="2086">MKEIPTKMKMIEKDEHP</sequence>
<name>Q9K9N8_HALH5</name>
<dbReference type="STRING" id="272558.gene:10728505"/>
<dbReference type="Proteomes" id="UP000001258">
    <property type="component" value="Chromosome"/>
</dbReference>
<evidence type="ECO:0000313" key="1">
    <source>
        <dbReference type="EMBL" id="BAB06326.1"/>
    </source>
</evidence>
<dbReference type="KEGG" id="bha:BH2607"/>